<gene>
    <name evidence="1" type="ORF">JYA62_16225</name>
</gene>
<dbReference type="EMBL" id="JAFHLB010000022">
    <property type="protein sequence ID" value="MBN3579210.1"/>
    <property type="molecule type" value="Genomic_DNA"/>
</dbReference>
<protein>
    <submittedName>
        <fullName evidence="1">Uncharacterized protein</fullName>
    </submittedName>
</protein>
<evidence type="ECO:0000313" key="1">
    <source>
        <dbReference type="EMBL" id="MBN3579210.1"/>
    </source>
</evidence>
<evidence type="ECO:0000313" key="2">
    <source>
        <dbReference type="Proteomes" id="UP000779070"/>
    </source>
</evidence>
<accession>A0ABS3A5A9</accession>
<organism evidence="1 2">
    <name type="scientific">Vibrio neptunius</name>
    <dbReference type="NCBI Taxonomy" id="170651"/>
    <lineage>
        <taxon>Bacteria</taxon>
        <taxon>Pseudomonadati</taxon>
        <taxon>Pseudomonadota</taxon>
        <taxon>Gammaproteobacteria</taxon>
        <taxon>Vibrionales</taxon>
        <taxon>Vibrionaceae</taxon>
        <taxon>Vibrio</taxon>
    </lineage>
</organism>
<dbReference type="RefSeq" id="WP_206371198.1">
    <property type="nucleotide sequence ID" value="NZ_CAWPTM010000093.1"/>
</dbReference>
<keyword evidence="2" id="KW-1185">Reference proteome</keyword>
<name>A0ABS3A5A9_9VIBR</name>
<sequence length="109" mass="11686">MSGRDSHTPVRGVGGGVSDDACSKMMFESEIANIDDDIENQLTIGDGLDVSLAVENGTMAPVLFWQGRKIGGFTRNGHKLKSCLEKGQDFEAEVRNIDGGIVTVFVRAV</sequence>
<proteinExistence type="predicted"/>
<comment type="caution">
    <text evidence="1">The sequence shown here is derived from an EMBL/GenBank/DDBJ whole genome shotgun (WGS) entry which is preliminary data.</text>
</comment>
<dbReference type="Proteomes" id="UP000779070">
    <property type="component" value="Unassembled WGS sequence"/>
</dbReference>
<reference evidence="1 2" key="1">
    <citation type="submission" date="2021-02" db="EMBL/GenBank/DDBJ databases">
        <title>Draft Genome Sequences of 5 Vibrio neptunius Strains Isolated From of Bivalve Hatcheries.</title>
        <authorList>
            <person name="Galvis F."/>
            <person name="Barja J.L."/>
            <person name="Lemos M.L."/>
            <person name="Balado M."/>
        </authorList>
    </citation>
    <scope>NUCLEOTIDE SEQUENCE [LARGE SCALE GENOMIC DNA]</scope>
    <source>
        <strain evidence="1 2">PP-145.98</strain>
    </source>
</reference>